<evidence type="ECO:0000256" key="1">
    <source>
        <dbReference type="ARBA" id="ARBA00004613"/>
    </source>
</evidence>
<evidence type="ECO:0000256" key="4">
    <source>
        <dbReference type="ARBA" id="ARBA00023157"/>
    </source>
</evidence>
<organism evidence="8 9">
    <name type="scientific">Lasiodiplodia theobromae</name>
    <dbReference type="NCBI Taxonomy" id="45133"/>
    <lineage>
        <taxon>Eukaryota</taxon>
        <taxon>Fungi</taxon>
        <taxon>Dikarya</taxon>
        <taxon>Ascomycota</taxon>
        <taxon>Pezizomycotina</taxon>
        <taxon>Dothideomycetes</taxon>
        <taxon>Dothideomycetes incertae sedis</taxon>
        <taxon>Botryosphaeriales</taxon>
        <taxon>Botryosphaeriaceae</taxon>
        <taxon>Lasiodiplodia</taxon>
    </lineage>
</organism>
<dbReference type="Proteomes" id="UP000325902">
    <property type="component" value="Unassembled WGS sequence"/>
</dbReference>
<sequence>MQPTFVLALAGLAAAGPILTTVTADPNSVAIENLSVRKNNGIQAASFDITPAGAKCSQTDPASLTYPRMTECEGSAYNYYFQIQEGAESGQWNLTITREVGMNSVVNGTVSVPTYCHAGGNGQNDFVCSQVGNATTVLNQRFGTY</sequence>
<dbReference type="Pfam" id="PF16541">
    <property type="entry name" value="AltA1"/>
    <property type="match status" value="1"/>
</dbReference>
<accession>A0A5N5CV73</accession>
<evidence type="ECO:0000256" key="5">
    <source>
        <dbReference type="PROSITE-ProRule" id="PRU01243"/>
    </source>
</evidence>
<reference evidence="8 9" key="1">
    <citation type="journal article" date="2019" name="Sci. Rep.">
        <title>A multi-omics analysis of the grapevine pathogen Lasiodiplodia theobromae reveals that temperature affects the expression of virulence- and pathogenicity-related genes.</title>
        <authorList>
            <person name="Felix C."/>
            <person name="Meneses R."/>
            <person name="Goncalves M.F.M."/>
            <person name="Tilleman L."/>
            <person name="Duarte A.S."/>
            <person name="Jorrin-Novo J.V."/>
            <person name="Van de Peer Y."/>
            <person name="Deforce D."/>
            <person name="Van Nieuwerburgh F."/>
            <person name="Esteves A.C."/>
            <person name="Alves A."/>
        </authorList>
    </citation>
    <scope>NUCLEOTIDE SEQUENCE [LARGE SCALE GENOMIC DNA]</scope>
    <source>
        <strain evidence="8 9">LA-SOL3</strain>
    </source>
</reference>
<dbReference type="AlphaFoldDB" id="A0A5N5CV73"/>
<protein>
    <recommendedName>
        <fullName evidence="7">AA1-like domain-containing protein</fullName>
    </recommendedName>
</protein>
<comment type="subcellular location">
    <subcellularLocation>
        <location evidence="1">Secreted</location>
    </subcellularLocation>
</comment>
<evidence type="ECO:0000313" key="9">
    <source>
        <dbReference type="Proteomes" id="UP000325902"/>
    </source>
</evidence>
<dbReference type="PROSITE" id="PS51895">
    <property type="entry name" value="AA1"/>
    <property type="match status" value="1"/>
</dbReference>
<feature type="disulfide bond" evidence="5">
    <location>
        <begin position="116"/>
        <end position="128"/>
    </location>
</feature>
<evidence type="ECO:0000256" key="6">
    <source>
        <dbReference type="SAM" id="SignalP"/>
    </source>
</evidence>
<proteinExistence type="predicted"/>
<feature type="domain" description="AA1-like" evidence="7">
    <location>
        <begin position="24"/>
        <end position="141"/>
    </location>
</feature>
<dbReference type="GO" id="GO:0005576">
    <property type="term" value="C:extracellular region"/>
    <property type="evidence" value="ECO:0007669"/>
    <property type="project" value="UniProtKB-SubCell"/>
</dbReference>
<evidence type="ECO:0000256" key="2">
    <source>
        <dbReference type="ARBA" id="ARBA00022525"/>
    </source>
</evidence>
<keyword evidence="3 6" id="KW-0732">Signal</keyword>
<evidence type="ECO:0000259" key="7">
    <source>
        <dbReference type="PROSITE" id="PS51895"/>
    </source>
</evidence>
<feature type="signal peptide" evidence="6">
    <location>
        <begin position="1"/>
        <end position="24"/>
    </location>
</feature>
<name>A0A5N5CV73_9PEZI</name>
<dbReference type="InterPro" id="IPR032382">
    <property type="entry name" value="AltA1"/>
</dbReference>
<dbReference type="Gene3D" id="2.40.350.20">
    <property type="match status" value="1"/>
</dbReference>
<evidence type="ECO:0000256" key="3">
    <source>
        <dbReference type="ARBA" id="ARBA00022729"/>
    </source>
</evidence>
<comment type="caution">
    <text evidence="5">Lacks conserved residue(s) required for the propagation of feature annotation.</text>
</comment>
<dbReference type="OrthoDB" id="3928926at2759"/>
<feature type="chain" id="PRO_5025052594" description="AA1-like domain-containing protein" evidence="6">
    <location>
        <begin position="25"/>
        <end position="145"/>
    </location>
</feature>
<evidence type="ECO:0000313" key="8">
    <source>
        <dbReference type="EMBL" id="KAB2569246.1"/>
    </source>
</evidence>
<keyword evidence="2" id="KW-0964">Secreted</keyword>
<keyword evidence="4 5" id="KW-1015">Disulfide bond</keyword>
<dbReference type="EMBL" id="VCHE01000210">
    <property type="protein sequence ID" value="KAB2569246.1"/>
    <property type="molecule type" value="Genomic_DNA"/>
</dbReference>
<comment type="caution">
    <text evidence="8">The sequence shown here is derived from an EMBL/GenBank/DDBJ whole genome shotgun (WGS) entry which is preliminary data.</text>
</comment>
<gene>
    <name evidence="8" type="ORF">DBV05_g12078</name>
</gene>
<keyword evidence="9" id="KW-1185">Reference proteome</keyword>